<accession>A0A4Q0M514</accession>
<proteinExistence type="inferred from homology"/>
<dbReference type="OrthoDB" id="9812206at2"/>
<evidence type="ECO:0000313" key="11">
    <source>
        <dbReference type="EMBL" id="KAA8479192.1"/>
    </source>
</evidence>
<feature type="binding site" evidence="9">
    <location>
        <position position="170"/>
    </location>
    <ligand>
        <name>2-[(2R,5Z)-2-carboxy-4-methylthiazol-5(2H)-ylidene]ethyl phosphate</name>
        <dbReference type="ChEBI" id="CHEBI:62899"/>
    </ligand>
</feature>
<reference evidence="12 13" key="1">
    <citation type="submission" date="2018-12" db="EMBL/GenBank/DDBJ databases">
        <title>The Draft Genome Sequence of the Soil Bacterium Pedobacter tournemirensis R1.</title>
        <authorList>
            <person name="He J."/>
        </authorList>
    </citation>
    <scope>NUCLEOTIDE SEQUENCE [LARGE SCALE GENOMIC DNA]</scope>
    <source>
        <strain evidence="12 13">R1</strain>
    </source>
</reference>
<comment type="cofactor">
    <cofactor evidence="9">
        <name>Mg(2+)</name>
        <dbReference type="ChEBI" id="CHEBI:18420"/>
    </cofactor>
    <text evidence="9">Binds 1 Mg(2+) ion per subunit.</text>
</comment>
<dbReference type="InterPro" id="IPR036206">
    <property type="entry name" value="ThiamineP_synth_sf"/>
</dbReference>
<dbReference type="PANTHER" id="PTHR20857">
    <property type="entry name" value="THIAMINE-PHOSPHATE PYROPHOSPHORYLASE"/>
    <property type="match status" value="1"/>
</dbReference>
<gene>
    <name evidence="9" type="primary">thiE</name>
    <name evidence="12" type="ORF">EKH83_17180</name>
    <name evidence="11" type="ORF">F1649_16795</name>
</gene>
<dbReference type="EMBL" id="VWNE01000029">
    <property type="protein sequence ID" value="KAA8479192.1"/>
    <property type="molecule type" value="Genomic_DNA"/>
</dbReference>
<dbReference type="CDD" id="cd00564">
    <property type="entry name" value="TMP_TenI"/>
    <property type="match status" value="1"/>
</dbReference>
<dbReference type="Gene3D" id="3.20.20.70">
    <property type="entry name" value="Aldolase class I"/>
    <property type="match status" value="1"/>
</dbReference>
<protein>
    <recommendedName>
        <fullName evidence="9">Thiamine-phosphate synthase</fullName>
        <shortName evidence="9">TP synthase</shortName>
        <shortName evidence="9">TPS</shortName>
        <ecNumber evidence="9">2.5.1.3</ecNumber>
    </recommendedName>
    <alternativeName>
        <fullName evidence="9">Thiamine-phosphate pyrophosphorylase</fullName>
        <shortName evidence="9">TMP pyrophosphorylase</shortName>
        <shortName evidence="9">TMP-PPase</shortName>
    </alternativeName>
</protein>
<evidence type="ECO:0000256" key="6">
    <source>
        <dbReference type="ARBA" id="ARBA00047334"/>
    </source>
</evidence>
<dbReference type="EMBL" id="RXOC01000013">
    <property type="protein sequence ID" value="RXF68005.1"/>
    <property type="molecule type" value="Genomic_DNA"/>
</dbReference>
<keyword evidence="5 9" id="KW-0784">Thiamine biosynthesis</keyword>
<evidence type="ECO:0000256" key="1">
    <source>
        <dbReference type="ARBA" id="ARBA00005165"/>
    </source>
</evidence>
<dbReference type="InterPro" id="IPR013785">
    <property type="entry name" value="Aldolase_TIM"/>
</dbReference>
<dbReference type="EC" id="2.5.1.3" evidence="9"/>
<dbReference type="Proteomes" id="UP000290848">
    <property type="component" value="Unassembled WGS sequence"/>
</dbReference>
<evidence type="ECO:0000256" key="3">
    <source>
        <dbReference type="ARBA" id="ARBA00022723"/>
    </source>
</evidence>
<comment type="caution">
    <text evidence="9">Lacks conserved residue(s) required for the propagation of feature annotation.</text>
</comment>
<sequence>MKKYISRFHYLTQDLPDRSHIQQAQTACEAGANWIQYRCFSKGDDELLEEVNQIAAICDDWGATLIITDHLHLLDKADIQGVHIEDMQADFKVIRQKIGQDKTLGASANTIGDIIRIAESNSVDYIGCGPFALTLTKPNDYPLLGMDGYKAITDSMVQKGIAIPLLAVGGITIDDVEDLLKTGIYGVAASSAINLAPDPAKAFKEIYRKVL</sequence>
<dbReference type="UniPathway" id="UPA00060">
    <property type="reaction ID" value="UER00141"/>
</dbReference>
<comment type="catalytic activity">
    <reaction evidence="7 9">
        <text>2-(2-carboxy-4-methylthiazol-5-yl)ethyl phosphate + 4-amino-2-methyl-5-(diphosphooxymethyl)pyrimidine + 2 H(+) = thiamine phosphate + CO2 + diphosphate</text>
        <dbReference type="Rhea" id="RHEA:47848"/>
        <dbReference type="ChEBI" id="CHEBI:15378"/>
        <dbReference type="ChEBI" id="CHEBI:16526"/>
        <dbReference type="ChEBI" id="CHEBI:33019"/>
        <dbReference type="ChEBI" id="CHEBI:37575"/>
        <dbReference type="ChEBI" id="CHEBI:57841"/>
        <dbReference type="ChEBI" id="CHEBI:62890"/>
        <dbReference type="EC" id="2.5.1.3"/>
    </reaction>
</comment>
<dbReference type="HAMAP" id="MF_00097">
    <property type="entry name" value="TMP_synthase"/>
    <property type="match status" value="1"/>
</dbReference>
<reference evidence="11 14" key="2">
    <citation type="submission" date="2019-09" db="EMBL/GenBank/DDBJ databases">
        <title>Pararcticibacter amylolyticus gen. nov., sp. nov., isolated from a rottenly hemp rope, and reclassification of Pedobacter tournemirensis as Pararcticibacter tournemirensis comb. nov.</title>
        <authorList>
            <person name="Cai Y."/>
        </authorList>
    </citation>
    <scope>NUCLEOTIDE SEQUENCE [LARGE SCALE GENOMIC DNA]</scope>
    <source>
        <strain evidence="11 14">TF5-37.2-LB10</strain>
    </source>
</reference>
<dbReference type="GO" id="GO:0000287">
    <property type="term" value="F:magnesium ion binding"/>
    <property type="evidence" value="ECO:0007669"/>
    <property type="project" value="UniProtKB-UniRule"/>
</dbReference>
<dbReference type="GO" id="GO:0005737">
    <property type="term" value="C:cytoplasm"/>
    <property type="evidence" value="ECO:0007669"/>
    <property type="project" value="TreeGrafter"/>
</dbReference>
<keyword evidence="14" id="KW-1185">Reference proteome</keyword>
<dbReference type="Pfam" id="PF02581">
    <property type="entry name" value="TMP-TENI"/>
    <property type="match status" value="1"/>
</dbReference>
<dbReference type="AlphaFoldDB" id="A0A4Q0M514"/>
<comment type="caution">
    <text evidence="12">The sequence shown here is derived from an EMBL/GenBank/DDBJ whole genome shotgun (WGS) entry which is preliminary data.</text>
</comment>
<evidence type="ECO:0000256" key="8">
    <source>
        <dbReference type="ARBA" id="ARBA00047883"/>
    </source>
</evidence>
<dbReference type="InterPro" id="IPR022998">
    <property type="entry name" value="ThiamineP_synth_TenI"/>
</dbReference>
<feature type="binding site" evidence="9">
    <location>
        <position position="107"/>
    </location>
    <ligand>
        <name>4-amino-2-methyl-5-(diphosphooxymethyl)pyrimidine</name>
        <dbReference type="ChEBI" id="CHEBI:57841"/>
    </ligand>
</feature>
<evidence type="ECO:0000256" key="9">
    <source>
        <dbReference type="HAMAP-Rule" id="MF_00097"/>
    </source>
</evidence>
<organism evidence="12 13">
    <name type="scientific">Arcticibacter tournemirensis</name>
    <dbReference type="NCBI Taxonomy" id="699437"/>
    <lineage>
        <taxon>Bacteria</taxon>
        <taxon>Pseudomonadati</taxon>
        <taxon>Bacteroidota</taxon>
        <taxon>Sphingobacteriia</taxon>
        <taxon>Sphingobacteriales</taxon>
        <taxon>Sphingobacteriaceae</taxon>
        <taxon>Arcticibacter</taxon>
    </lineage>
</organism>
<dbReference type="SUPFAM" id="SSF51391">
    <property type="entry name" value="Thiamin phosphate synthase"/>
    <property type="match status" value="1"/>
</dbReference>
<feature type="domain" description="Thiamine phosphate synthase/TenI" evidence="10">
    <location>
        <begin position="17"/>
        <end position="193"/>
    </location>
</feature>
<keyword evidence="2 9" id="KW-0808">Transferase</keyword>
<evidence type="ECO:0000256" key="2">
    <source>
        <dbReference type="ARBA" id="ARBA00022679"/>
    </source>
</evidence>
<comment type="pathway">
    <text evidence="1 9">Cofactor biosynthesis; thiamine diphosphate biosynthesis; thiamine phosphate from 4-amino-2-methyl-5-diphosphomethylpyrimidine and 4-methyl-5-(2-phosphoethyl)-thiazole: step 1/1.</text>
</comment>
<evidence type="ECO:0000259" key="10">
    <source>
        <dbReference type="Pfam" id="PF02581"/>
    </source>
</evidence>
<comment type="catalytic activity">
    <reaction evidence="8 9">
        <text>2-[(2R,5Z)-2-carboxy-4-methylthiazol-5(2H)-ylidene]ethyl phosphate + 4-amino-2-methyl-5-(diphosphooxymethyl)pyrimidine + 2 H(+) = thiamine phosphate + CO2 + diphosphate</text>
        <dbReference type="Rhea" id="RHEA:47844"/>
        <dbReference type="ChEBI" id="CHEBI:15378"/>
        <dbReference type="ChEBI" id="CHEBI:16526"/>
        <dbReference type="ChEBI" id="CHEBI:33019"/>
        <dbReference type="ChEBI" id="CHEBI:37575"/>
        <dbReference type="ChEBI" id="CHEBI:57841"/>
        <dbReference type="ChEBI" id="CHEBI:62899"/>
        <dbReference type="EC" id="2.5.1.3"/>
    </reaction>
</comment>
<evidence type="ECO:0000313" key="14">
    <source>
        <dbReference type="Proteomes" id="UP000322918"/>
    </source>
</evidence>
<dbReference type="GO" id="GO:0009228">
    <property type="term" value="P:thiamine biosynthetic process"/>
    <property type="evidence" value="ECO:0007669"/>
    <property type="project" value="UniProtKB-KW"/>
</dbReference>
<feature type="binding site" evidence="9">
    <location>
        <position position="69"/>
    </location>
    <ligand>
        <name>Mg(2+)</name>
        <dbReference type="ChEBI" id="CHEBI:18420"/>
    </ligand>
</feature>
<keyword evidence="3 9" id="KW-0479">Metal-binding</keyword>
<dbReference type="RefSeq" id="WP_128770692.1">
    <property type="nucleotide sequence ID" value="NZ_RXOC01000013.1"/>
</dbReference>
<comment type="catalytic activity">
    <reaction evidence="6 9">
        <text>4-methyl-5-(2-phosphooxyethyl)-thiazole + 4-amino-2-methyl-5-(diphosphooxymethyl)pyrimidine + H(+) = thiamine phosphate + diphosphate</text>
        <dbReference type="Rhea" id="RHEA:22328"/>
        <dbReference type="ChEBI" id="CHEBI:15378"/>
        <dbReference type="ChEBI" id="CHEBI:33019"/>
        <dbReference type="ChEBI" id="CHEBI:37575"/>
        <dbReference type="ChEBI" id="CHEBI:57841"/>
        <dbReference type="ChEBI" id="CHEBI:58296"/>
        <dbReference type="EC" id="2.5.1.3"/>
    </reaction>
</comment>
<dbReference type="PANTHER" id="PTHR20857:SF15">
    <property type="entry name" value="THIAMINE-PHOSPHATE SYNTHASE"/>
    <property type="match status" value="1"/>
</dbReference>
<dbReference type="InterPro" id="IPR034291">
    <property type="entry name" value="TMP_synthase"/>
</dbReference>
<comment type="similarity">
    <text evidence="9">Belongs to the thiamine-phosphate synthase family.</text>
</comment>
<name>A0A4Q0M514_9SPHI</name>
<comment type="function">
    <text evidence="9">Condenses 4-methyl-5-(beta-hydroxyethyl)thiazole monophosphate (THZ-P) and 2-methyl-4-amino-5-hydroxymethyl pyrimidine pyrophosphate (HMP-PP) to form thiamine monophosphate (TMP).</text>
</comment>
<dbReference type="GO" id="GO:0004789">
    <property type="term" value="F:thiamine-phosphate diphosphorylase activity"/>
    <property type="evidence" value="ECO:0007669"/>
    <property type="project" value="UniProtKB-UniRule"/>
</dbReference>
<evidence type="ECO:0000313" key="13">
    <source>
        <dbReference type="Proteomes" id="UP000290848"/>
    </source>
</evidence>
<dbReference type="GO" id="GO:0009229">
    <property type="term" value="P:thiamine diphosphate biosynthetic process"/>
    <property type="evidence" value="ECO:0007669"/>
    <property type="project" value="UniProtKB-UniRule"/>
</dbReference>
<evidence type="ECO:0000313" key="12">
    <source>
        <dbReference type="EMBL" id="RXF68005.1"/>
    </source>
</evidence>
<keyword evidence="4 9" id="KW-0460">Magnesium</keyword>
<feature type="binding site" evidence="9">
    <location>
        <begin position="134"/>
        <end position="136"/>
    </location>
    <ligand>
        <name>2-[(2R,5Z)-2-carboxy-4-methylthiazol-5(2H)-ylidene]ethyl phosphate</name>
        <dbReference type="ChEBI" id="CHEBI:62899"/>
    </ligand>
</feature>
<evidence type="ECO:0000256" key="4">
    <source>
        <dbReference type="ARBA" id="ARBA00022842"/>
    </source>
</evidence>
<evidence type="ECO:0000256" key="5">
    <source>
        <dbReference type="ARBA" id="ARBA00022977"/>
    </source>
</evidence>
<evidence type="ECO:0000256" key="7">
    <source>
        <dbReference type="ARBA" id="ARBA00047851"/>
    </source>
</evidence>
<feature type="binding site" evidence="9">
    <location>
        <position position="137"/>
    </location>
    <ligand>
        <name>4-amino-2-methyl-5-(diphosphooxymethyl)pyrimidine</name>
        <dbReference type="ChEBI" id="CHEBI:57841"/>
    </ligand>
</feature>
<dbReference type="Proteomes" id="UP000322918">
    <property type="component" value="Unassembled WGS sequence"/>
</dbReference>